<proteinExistence type="inferred from homology"/>
<evidence type="ECO:0000256" key="2">
    <source>
        <dbReference type="ARBA" id="ARBA00022484"/>
    </source>
</evidence>
<keyword evidence="5 8" id="KW-0547">Nucleotide-binding</keyword>
<dbReference type="PROSITE" id="PS50507">
    <property type="entry name" value="RDRP_SSRNA_POS"/>
    <property type="match status" value="1"/>
</dbReference>
<evidence type="ECO:0000259" key="9">
    <source>
        <dbReference type="PROSITE" id="PS50507"/>
    </source>
</evidence>
<dbReference type="InterPro" id="IPR043502">
    <property type="entry name" value="DNA/RNA_pol_sf"/>
</dbReference>
<dbReference type="InterPro" id="IPR043128">
    <property type="entry name" value="Rev_trsase/Diguanyl_cyclase"/>
</dbReference>
<dbReference type="GO" id="GO:0003723">
    <property type="term" value="F:RNA binding"/>
    <property type="evidence" value="ECO:0007669"/>
    <property type="project" value="InterPro"/>
</dbReference>
<evidence type="ECO:0000256" key="6">
    <source>
        <dbReference type="ARBA" id="ARBA00022953"/>
    </source>
</evidence>
<organism evidence="10">
    <name type="scientific">Red algae totivirus 1</name>
    <dbReference type="NCBI Taxonomy" id="2706914"/>
    <lineage>
        <taxon>Viruses</taxon>
        <taxon>Riboviria</taxon>
        <taxon>Orthornavirae</taxon>
        <taxon>Duplornaviricota</taxon>
        <taxon>Chrymotiviricetes</taxon>
        <taxon>Ghabrivirales</taxon>
        <taxon>Totiviridae</taxon>
    </lineage>
</organism>
<dbReference type="EMBL" id="LC521327">
    <property type="protein sequence ID" value="BBZ90082.1"/>
    <property type="molecule type" value="Genomic_RNA"/>
</dbReference>
<sequence>MSNRIDRARDLGNVGSWLLEMLTKMGDYPEQDNLVSQVTQLSEWEIKGVPALVRAAYSLLECDVVVQVGISDDDVLDIVRRGLSPLEGSPKQLYLGKNQKRRPTFLSKSTGPAEKKTNLRFGDVWRDFQHHRKKMSTEVALLSGHMLGMTDDQATCVLLAAEAWCDIPDAVPLAIRMVKDPTGAKSITSILKGLGANGSKLGSRFVEGNVLIGRGADEMDLREQALLRVQEPGAAGSVVDADEVMLRVAVRSILLEEIDLDRVEVDDPKEFWEKRWLWCVNGGHSRALDKVQDGVWRINMPGRLHRRAAMENWDLNPLDVWRGDVLVSASVKQEHGKDRMILACDTLSYVAFEHLSKPVERAWRNKRVLLDPGRLGHAGMCDRVRALGHAGAINLMLDYDDFNSQHSLESQKIVVDEIVRYINYDKDMGRRLVESFDKMQVHVGGDRVGRAKATLMSGHRCTTLINSILNAAYIRMATGRAYRGLNVLHTGDDVVAAVSSYHDVVHILDGCNALKLRMNPLKQSVGRITAEFLRVAIKPEYSTGYVLRSIAASVSGNWVNPSETGKGEALQTMVSNARSLMNRARNSGMAALLCTAVRRKTGLKGEVVRGLLTGRVTVEGGPVFSRDRMYRAVRMYWPKDEDKRAERMKELESKATTDYLTSHVSEIETYALVASGSSPKTVMLDSSYGKTLAAEDEVTVEEQVRVGIIQTRAARGSEVDTVVRKRQIVQGRLTKYPLLYLIKARLGTSLLRELLKMVGWSGKGDPREAAWGTEGCGAIVDGITSMSDAANLCKRTLAGVVEVSRPCYV</sequence>
<dbReference type="GO" id="GO:0006351">
    <property type="term" value="P:DNA-templated transcription"/>
    <property type="evidence" value="ECO:0007669"/>
    <property type="project" value="InterPro"/>
</dbReference>
<keyword evidence="4 8" id="KW-0548">Nucleotidyltransferase</keyword>
<protein>
    <recommendedName>
        <fullName evidence="8">RNA-directed RNA polymerase</fullName>
        <ecNumber evidence="8">2.7.7.48</ecNumber>
    </recommendedName>
</protein>
<dbReference type="EC" id="2.7.7.48" evidence="8"/>
<dbReference type="Pfam" id="PF02123">
    <property type="entry name" value="RdRP_4"/>
    <property type="match status" value="1"/>
</dbReference>
<dbReference type="InterPro" id="IPR001795">
    <property type="entry name" value="RNA-dir_pol_luteovirus"/>
</dbReference>
<evidence type="ECO:0000256" key="1">
    <source>
        <dbReference type="ARBA" id="ARBA00010455"/>
    </source>
</evidence>
<gene>
    <name evidence="10" type="primary">RdRp</name>
</gene>
<evidence type="ECO:0000256" key="4">
    <source>
        <dbReference type="ARBA" id="ARBA00022695"/>
    </source>
</evidence>
<evidence type="ECO:0000313" key="10">
    <source>
        <dbReference type="EMBL" id="BBZ90082.1"/>
    </source>
</evidence>
<dbReference type="SUPFAM" id="SSF56672">
    <property type="entry name" value="DNA/RNA polymerases"/>
    <property type="match status" value="1"/>
</dbReference>
<evidence type="ECO:0000256" key="8">
    <source>
        <dbReference type="RuleBase" id="RU364050"/>
    </source>
</evidence>
<keyword evidence="6 8" id="KW-0693">Viral RNA replication</keyword>
<reference evidence="10" key="1">
    <citation type="journal article" date="2020" name="Microbes Environ.">
        <title>Viral RNA genomes identified from marine macroalgae and a diatom.</title>
        <authorList>
            <person name="Chiba Y."/>
            <person name="Tomarum Y."/>
            <person name="Shimabukuro H."/>
            <person name="Kimura K."/>
            <person name="Hirai M."/>
            <person name="Takaki Y."/>
            <person name="Hagiwara D."/>
            <person name="Nunoura T."/>
            <person name="Urayama S."/>
        </authorList>
    </citation>
    <scope>NUCLEOTIDE SEQUENCE</scope>
    <source>
        <strain evidence="10">Chiba7</strain>
    </source>
</reference>
<name>A0A6J4BT32_9VIRU</name>
<keyword evidence="3 8" id="KW-0808">Transferase</keyword>
<dbReference type="Gene3D" id="3.30.70.270">
    <property type="match status" value="1"/>
</dbReference>
<dbReference type="GO" id="GO:0000166">
    <property type="term" value="F:nucleotide binding"/>
    <property type="evidence" value="ECO:0007669"/>
    <property type="project" value="UniProtKB-KW"/>
</dbReference>
<dbReference type="GO" id="GO:0003968">
    <property type="term" value="F:RNA-directed RNA polymerase activity"/>
    <property type="evidence" value="ECO:0007669"/>
    <property type="project" value="UniProtKB-KW"/>
</dbReference>
<evidence type="ECO:0000256" key="5">
    <source>
        <dbReference type="ARBA" id="ARBA00022741"/>
    </source>
</evidence>
<comment type="catalytic activity">
    <reaction evidence="7 8">
        <text>RNA(n) + a ribonucleoside 5'-triphosphate = RNA(n+1) + diphosphate</text>
        <dbReference type="Rhea" id="RHEA:21248"/>
        <dbReference type="Rhea" id="RHEA-COMP:14527"/>
        <dbReference type="Rhea" id="RHEA-COMP:17342"/>
        <dbReference type="ChEBI" id="CHEBI:33019"/>
        <dbReference type="ChEBI" id="CHEBI:61557"/>
        <dbReference type="ChEBI" id="CHEBI:140395"/>
        <dbReference type="EC" id="2.7.7.48"/>
    </reaction>
</comment>
<comment type="similarity">
    <text evidence="1">Belongs to the totiviridae RNA-directed RNA polymerase family.</text>
</comment>
<keyword evidence="2 8" id="KW-0696">RNA-directed RNA polymerase</keyword>
<dbReference type="GO" id="GO:0039694">
    <property type="term" value="P:viral RNA genome replication"/>
    <property type="evidence" value="ECO:0007669"/>
    <property type="project" value="InterPro"/>
</dbReference>
<evidence type="ECO:0000256" key="3">
    <source>
        <dbReference type="ARBA" id="ARBA00022679"/>
    </source>
</evidence>
<evidence type="ECO:0000256" key="7">
    <source>
        <dbReference type="ARBA" id="ARBA00048744"/>
    </source>
</evidence>
<accession>A0A6J4BT32</accession>
<feature type="domain" description="RdRp catalytic" evidence="9">
    <location>
        <begin position="392"/>
        <end position="506"/>
    </location>
</feature>
<dbReference type="InterPro" id="IPR007094">
    <property type="entry name" value="RNA-dir_pol_PSvirus"/>
</dbReference>